<dbReference type="InterPro" id="IPR001683">
    <property type="entry name" value="PX_dom"/>
</dbReference>
<feature type="compositionally biased region" description="Pro residues" evidence="1">
    <location>
        <begin position="590"/>
        <end position="600"/>
    </location>
</feature>
<dbReference type="Proteomes" id="UP000051952">
    <property type="component" value="Unassembled WGS sequence"/>
</dbReference>
<evidence type="ECO:0000259" key="2">
    <source>
        <dbReference type="PROSITE" id="PS50195"/>
    </source>
</evidence>
<feature type="compositionally biased region" description="Pro residues" evidence="1">
    <location>
        <begin position="480"/>
        <end position="490"/>
    </location>
</feature>
<feature type="compositionally biased region" description="Pro residues" evidence="1">
    <location>
        <begin position="508"/>
        <end position="520"/>
    </location>
</feature>
<dbReference type="Pfam" id="PF00787">
    <property type="entry name" value="PX"/>
    <property type="match status" value="1"/>
</dbReference>
<evidence type="ECO:0000256" key="1">
    <source>
        <dbReference type="SAM" id="MobiDB-lite"/>
    </source>
</evidence>
<dbReference type="GO" id="GO:0005768">
    <property type="term" value="C:endosome"/>
    <property type="evidence" value="ECO:0007669"/>
    <property type="project" value="TreeGrafter"/>
</dbReference>
<dbReference type="EMBL" id="CYKH01002252">
    <property type="protein sequence ID" value="CUI15610.1"/>
    <property type="molecule type" value="Genomic_DNA"/>
</dbReference>
<dbReference type="OrthoDB" id="271164at2759"/>
<gene>
    <name evidence="3" type="ORF">BSAL_48670</name>
</gene>
<organism evidence="3 4">
    <name type="scientific">Bodo saltans</name>
    <name type="common">Flagellated protozoan</name>
    <dbReference type="NCBI Taxonomy" id="75058"/>
    <lineage>
        <taxon>Eukaryota</taxon>
        <taxon>Discoba</taxon>
        <taxon>Euglenozoa</taxon>
        <taxon>Kinetoplastea</taxon>
        <taxon>Metakinetoplastina</taxon>
        <taxon>Eubodonida</taxon>
        <taxon>Bodonidae</taxon>
        <taxon>Bodo</taxon>
    </lineage>
</organism>
<name>A0A0S4KMG1_BODSA</name>
<evidence type="ECO:0000313" key="3">
    <source>
        <dbReference type="EMBL" id="CUI15610.1"/>
    </source>
</evidence>
<feature type="region of interest" description="Disordered" evidence="1">
    <location>
        <begin position="463"/>
        <end position="600"/>
    </location>
</feature>
<dbReference type="PANTHER" id="PTHR10555:SF170">
    <property type="entry name" value="FI18122P1"/>
    <property type="match status" value="1"/>
</dbReference>
<dbReference type="Gene3D" id="3.30.1520.10">
    <property type="entry name" value="Phox-like domain"/>
    <property type="match status" value="1"/>
</dbReference>
<feature type="domain" description="PX" evidence="2">
    <location>
        <begin position="1"/>
        <end position="130"/>
    </location>
</feature>
<reference evidence="4" key="1">
    <citation type="submission" date="2015-09" db="EMBL/GenBank/DDBJ databases">
        <authorList>
            <consortium name="Pathogen Informatics"/>
        </authorList>
    </citation>
    <scope>NUCLEOTIDE SEQUENCE [LARGE SCALE GENOMIC DNA]</scope>
    <source>
        <strain evidence="4">Lake Konstanz</strain>
    </source>
</reference>
<dbReference type="PANTHER" id="PTHR10555">
    <property type="entry name" value="SORTING NEXIN"/>
    <property type="match status" value="1"/>
</dbReference>
<dbReference type="PROSITE" id="PS50195">
    <property type="entry name" value="PX"/>
    <property type="match status" value="1"/>
</dbReference>
<dbReference type="SUPFAM" id="SSF64268">
    <property type="entry name" value="PX domain"/>
    <property type="match status" value="1"/>
</dbReference>
<dbReference type="AlphaFoldDB" id="A0A0S4KMG1"/>
<dbReference type="OMA" id="FCTWHRY"/>
<keyword evidence="4" id="KW-1185">Reference proteome</keyword>
<dbReference type="GO" id="GO:0035091">
    <property type="term" value="F:phosphatidylinositol binding"/>
    <property type="evidence" value="ECO:0007669"/>
    <property type="project" value="InterPro"/>
</dbReference>
<dbReference type="VEuPathDB" id="TriTrypDB:BSAL_48670"/>
<evidence type="ECO:0000313" key="4">
    <source>
        <dbReference type="Proteomes" id="UP000051952"/>
    </source>
</evidence>
<sequence>MTRSTLASFQVPPLFPRVVSTPPTNTISGEGYVDYCTWHRYSDFEWFIAQLTHHFPGYVFPPIPDKDSDGTRDKLSDLFARADSSEHSRDNDLVQKRIRHLQLFFDVLQQLTITHESEIVKAFTTMEEPEWLAYKERVTAAQKGKGWEALKSKGLGFISRIGSIGDKKPVAFPDGHPIANIKAKMLEEGNSLRAAAMHMLYLKKYGHYSPDLETEAGDDAAKKVNTDGTTTVQVLPQTLVYNGHFVSEVNDRVKQGVVRHVEGSSAWVDWGNGTPLSRIPVSQLCYPPSGVSDPAMFAARELASQVDSFCTYLSMRPEARQLERLTDLLYFWAKHCLQAVVYIDSLQEALEELTIAEKDLSKMKESADKVAAAARTASLRQRYESGVSVLQETGYPFLRQHLKKALLDTTHLFGGLSVSFLCDDEWETRLQRADVALPLLFEPPQEVVDTLTQEAKASQYLDPLPQSQQQQQYSTTWVAQPPPQAAPPQPVYQQQQQQPDYQQQQRYPPSPVTPPSPTPSPVVVRHQDPTPLLSASAPPEDDIPPPLPPSQAPPATAQQQPQSAGVEHDWEITKPRTRSWEPEQETTTLEPPPPPPSHEA</sequence>
<protein>
    <recommendedName>
        <fullName evidence="2">PX domain-containing protein</fullName>
    </recommendedName>
</protein>
<proteinExistence type="predicted"/>
<feature type="compositionally biased region" description="Low complexity" evidence="1">
    <location>
        <begin position="553"/>
        <end position="564"/>
    </location>
</feature>
<feature type="compositionally biased region" description="Basic and acidic residues" evidence="1">
    <location>
        <begin position="566"/>
        <end position="581"/>
    </location>
</feature>
<feature type="compositionally biased region" description="Low complexity" evidence="1">
    <location>
        <begin position="491"/>
        <end position="507"/>
    </location>
</feature>
<dbReference type="InterPro" id="IPR036871">
    <property type="entry name" value="PX_dom_sf"/>
</dbReference>
<feature type="compositionally biased region" description="Low complexity" evidence="1">
    <location>
        <begin position="463"/>
        <end position="473"/>
    </location>
</feature>
<accession>A0A0S4KMG1</accession>